<evidence type="ECO:0000313" key="2">
    <source>
        <dbReference type="EMBL" id="EGV42838.1"/>
    </source>
</evidence>
<keyword evidence="1" id="KW-0472">Membrane</keyword>
<keyword evidence="1" id="KW-1133">Transmembrane helix</keyword>
<gene>
    <name evidence="2" type="ORF">BZARG_3037</name>
</gene>
<keyword evidence="3" id="KW-1185">Reference proteome</keyword>
<keyword evidence="1" id="KW-0812">Transmembrane</keyword>
<sequence>MKAKIKPKKGKLYLTISISSLTTALLLTMFYRPFIYENKINDFGFSDTIGSLVSVIGFCFFVWGLKAYSNNDKNKQIIIATIIYAFGWEFFGYLRIYGTFDYKDIIAAVISGIMTFLLKEFIEKKWDEKNLA</sequence>
<protein>
    <recommendedName>
        <fullName evidence="4">VanZ family protein</fullName>
    </recommendedName>
</protein>
<evidence type="ECO:0008006" key="4">
    <source>
        <dbReference type="Google" id="ProtNLM"/>
    </source>
</evidence>
<evidence type="ECO:0000256" key="1">
    <source>
        <dbReference type="SAM" id="Phobius"/>
    </source>
</evidence>
<proteinExistence type="predicted"/>
<evidence type="ECO:0000313" key="3">
    <source>
        <dbReference type="Proteomes" id="UP000003730"/>
    </source>
</evidence>
<feature type="transmembrane region" description="Helical" evidence="1">
    <location>
        <begin position="43"/>
        <end position="65"/>
    </location>
</feature>
<dbReference type="AlphaFoldDB" id="G2EFE7"/>
<feature type="transmembrane region" description="Helical" evidence="1">
    <location>
        <begin position="12"/>
        <end position="31"/>
    </location>
</feature>
<name>G2EFE7_9FLAO</name>
<accession>G2EFE7</accession>
<feature type="transmembrane region" description="Helical" evidence="1">
    <location>
        <begin position="102"/>
        <end position="122"/>
    </location>
</feature>
<comment type="caution">
    <text evidence="2">The sequence shown here is derived from an EMBL/GenBank/DDBJ whole genome shotgun (WGS) entry which is preliminary data.</text>
</comment>
<feature type="transmembrane region" description="Helical" evidence="1">
    <location>
        <begin position="77"/>
        <end position="96"/>
    </location>
</feature>
<reference evidence="2 3" key="1">
    <citation type="journal article" date="2008" name="Int. J. Syst. Evol. Microbiol.">
        <title>Bizionia argentinensis sp. nov., isolated from surface marine water in Antarctica.</title>
        <authorList>
            <person name="Bercovich A."/>
            <person name="Vazquez S.C."/>
            <person name="Yankilevich P."/>
            <person name="Coria S.H."/>
            <person name="Foti M."/>
            <person name="Hernandez E."/>
            <person name="Vidal A."/>
            <person name="Ruberto L."/>
            <person name="Melo C."/>
            <person name="Marenssi S."/>
            <person name="Criscuolo M."/>
            <person name="Memoli M."/>
            <person name="Arguelles M."/>
            <person name="Mac Cormack W.P."/>
        </authorList>
    </citation>
    <scope>NUCLEOTIDE SEQUENCE [LARGE SCALE GENOMIC DNA]</scope>
    <source>
        <strain evidence="2 3">JUB59</strain>
    </source>
</reference>
<organism evidence="2 3">
    <name type="scientific">Bizionia argentinensis JUB59</name>
    <dbReference type="NCBI Taxonomy" id="1046627"/>
    <lineage>
        <taxon>Bacteria</taxon>
        <taxon>Pseudomonadati</taxon>
        <taxon>Bacteroidota</taxon>
        <taxon>Flavobacteriia</taxon>
        <taxon>Flavobacteriales</taxon>
        <taxon>Flavobacteriaceae</taxon>
        <taxon>Bizionia</taxon>
    </lineage>
</organism>
<dbReference type="EMBL" id="AFXZ01000039">
    <property type="protein sequence ID" value="EGV42838.1"/>
    <property type="molecule type" value="Genomic_DNA"/>
</dbReference>
<dbReference type="eggNOG" id="ENOG5033DYQ">
    <property type="taxonomic scope" value="Bacteria"/>
</dbReference>
<dbReference type="Proteomes" id="UP000003730">
    <property type="component" value="Unassembled WGS sequence"/>
</dbReference>
<dbReference type="STRING" id="1046627.BZARG_3037"/>
<dbReference type="OrthoDB" id="1050370at2"/>
<dbReference type="RefSeq" id="WP_008638392.1">
    <property type="nucleotide sequence ID" value="NZ_AFXZ01000039.1"/>
</dbReference>